<gene>
    <name evidence="2" type="ORF">A3D83_01095</name>
</gene>
<name>A0A1F5JY28_9BACT</name>
<feature type="transmembrane region" description="Helical" evidence="1">
    <location>
        <begin position="300"/>
        <end position="324"/>
    </location>
</feature>
<evidence type="ECO:0000313" key="2">
    <source>
        <dbReference type="EMBL" id="OGE33549.1"/>
    </source>
</evidence>
<accession>A0A1F5JY28</accession>
<feature type="transmembrane region" description="Helical" evidence="1">
    <location>
        <begin position="269"/>
        <end position="288"/>
    </location>
</feature>
<protein>
    <recommendedName>
        <fullName evidence="4">Membrane protein 6-pyruvoyl-tetrahydropterin synthase-related domain-containing protein</fullName>
    </recommendedName>
</protein>
<dbReference type="EMBL" id="MFDB01000008">
    <property type="protein sequence ID" value="OGE33549.1"/>
    <property type="molecule type" value="Genomic_DNA"/>
</dbReference>
<feature type="transmembrane region" description="Helical" evidence="1">
    <location>
        <begin position="37"/>
        <end position="58"/>
    </location>
</feature>
<reference evidence="2 3" key="1">
    <citation type="journal article" date="2016" name="Nat. Commun.">
        <title>Thousands of microbial genomes shed light on interconnected biogeochemical processes in an aquifer system.</title>
        <authorList>
            <person name="Anantharaman K."/>
            <person name="Brown C.T."/>
            <person name="Hug L.A."/>
            <person name="Sharon I."/>
            <person name="Castelle C.J."/>
            <person name="Probst A.J."/>
            <person name="Thomas B.C."/>
            <person name="Singh A."/>
            <person name="Wilkins M.J."/>
            <person name="Karaoz U."/>
            <person name="Brodie E.L."/>
            <person name="Williams K.H."/>
            <person name="Hubbard S.S."/>
            <person name="Banfield J.F."/>
        </authorList>
    </citation>
    <scope>NUCLEOTIDE SEQUENCE [LARGE SCALE GENOMIC DNA]</scope>
</reference>
<dbReference type="AlphaFoldDB" id="A0A1F5JY28"/>
<feature type="transmembrane region" description="Helical" evidence="1">
    <location>
        <begin position="119"/>
        <end position="146"/>
    </location>
</feature>
<feature type="transmembrane region" description="Helical" evidence="1">
    <location>
        <begin position="336"/>
        <end position="354"/>
    </location>
</feature>
<evidence type="ECO:0008006" key="4">
    <source>
        <dbReference type="Google" id="ProtNLM"/>
    </source>
</evidence>
<keyword evidence="1" id="KW-0472">Membrane</keyword>
<sequence length="528" mass="59651">MKALFHPGLFTAHDIWHQVARLYYYSEAFSDGVFPPYWVSTLAGGFGYPLFFFSYHMPWILGLPFLGIGLDIPTTLKVLFFLSFLLSGLFMYLFMNNLLRSKFPALLSAIMYLWAPYHFLTIFVGASMGIVFVFTFLPLLLLGILLVKDAKNSGVPVFASGLTGIILSHLEHVLFLSPIILIFTIWGFTETKYKILFLRNMLFGLVLGLSLSAFYLIPAGYYNQFTKIHSEAGFSELYKRNFVNLSQIIYSKWGYGPIVDNAKNGEMSVQLGIAQWLSFLGVVILLLTRKLQKQFAKLTLFAMAGFFISIFLMLDFSLPIWQIIEKIIALDYPFRELLSLTFIGSAFSGILLISFGKKIQYVIFALITIAALYTNRNHIKVNLYTDIPVHSYVESEITTNSFNEYLPITADGKLLGQPVSIAEGDKLAVSNIKQSTDELSFTINAPTATSVSVKQFYFPGQTLYVNNNKYSYEPDKQGKINFQSPPGFSSVSVKFEDTTIIKISKITTLLGIAIWLFMSIKAIKLRRE</sequence>
<feature type="transmembrane region" description="Helical" evidence="1">
    <location>
        <begin position="166"/>
        <end position="189"/>
    </location>
</feature>
<proteinExistence type="predicted"/>
<comment type="caution">
    <text evidence="2">The sequence shown here is derived from an EMBL/GenBank/DDBJ whole genome shotgun (WGS) entry which is preliminary data.</text>
</comment>
<keyword evidence="1" id="KW-0812">Transmembrane</keyword>
<feature type="transmembrane region" description="Helical" evidence="1">
    <location>
        <begin position="78"/>
        <end position="99"/>
    </location>
</feature>
<keyword evidence="1" id="KW-1133">Transmembrane helix</keyword>
<feature type="transmembrane region" description="Helical" evidence="1">
    <location>
        <begin position="196"/>
        <end position="217"/>
    </location>
</feature>
<evidence type="ECO:0000313" key="3">
    <source>
        <dbReference type="Proteomes" id="UP000177258"/>
    </source>
</evidence>
<dbReference type="Proteomes" id="UP000177258">
    <property type="component" value="Unassembled WGS sequence"/>
</dbReference>
<evidence type="ECO:0000256" key="1">
    <source>
        <dbReference type="SAM" id="Phobius"/>
    </source>
</evidence>
<organism evidence="2 3">
    <name type="scientific">Candidatus Daviesbacteria bacterium RIFCSPHIGHO2_02_FULL_41_10</name>
    <dbReference type="NCBI Taxonomy" id="1797774"/>
    <lineage>
        <taxon>Bacteria</taxon>
        <taxon>Candidatus Daviesiibacteriota</taxon>
    </lineage>
</organism>